<dbReference type="Gene3D" id="3.30.565.10">
    <property type="entry name" value="Histidine kinase-like ATPase, C-terminal domain"/>
    <property type="match status" value="1"/>
</dbReference>
<feature type="transmembrane region" description="Helical" evidence="9">
    <location>
        <begin position="177"/>
        <end position="201"/>
    </location>
</feature>
<name>A0A1H4PW63_9BACT</name>
<dbReference type="SMART" id="SM00388">
    <property type="entry name" value="HisKA"/>
    <property type="match status" value="1"/>
</dbReference>
<dbReference type="SMART" id="SM00387">
    <property type="entry name" value="HATPase_c"/>
    <property type="match status" value="1"/>
</dbReference>
<dbReference type="PANTHER" id="PTHR43065">
    <property type="entry name" value="SENSOR HISTIDINE KINASE"/>
    <property type="match status" value="1"/>
</dbReference>
<feature type="transmembrane region" description="Helical" evidence="9">
    <location>
        <begin position="106"/>
        <end position="130"/>
    </location>
</feature>
<feature type="region of interest" description="Disordered" evidence="10">
    <location>
        <begin position="479"/>
        <end position="498"/>
    </location>
</feature>
<feature type="transmembrane region" description="Helical" evidence="9">
    <location>
        <begin position="37"/>
        <end position="63"/>
    </location>
</feature>
<keyword evidence="5" id="KW-0547">Nucleotide-binding</keyword>
<keyword evidence="4" id="KW-0808">Transferase</keyword>
<dbReference type="Pfam" id="PF03707">
    <property type="entry name" value="MHYT"/>
    <property type="match status" value="3"/>
</dbReference>
<dbReference type="GO" id="GO:0005524">
    <property type="term" value="F:ATP binding"/>
    <property type="evidence" value="ECO:0007669"/>
    <property type="project" value="UniProtKB-KW"/>
</dbReference>
<dbReference type="InterPro" id="IPR036097">
    <property type="entry name" value="HisK_dim/P_sf"/>
</dbReference>
<dbReference type="GO" id="GO:0016020">
    <property type="term" value="C:membrane"/>
    <property type="evidence" value="ECO:0007669"/>
    <property type="project" value="UniProtKB-UniRule"/>
</dbReference>
<keyword evidence="9" id="KW-1133">Transmembrane helix</keyword>
<dbReference type="InterPro" id="IPR036890">
    <property type="entry name" value="HATPase_C_sf"/>
</dbReference>
<dbReference type="Pfam" id="PF00512">
    <property type="entry name" value="HisKA"/>
    <property type="match status" value="1"/>
</dbReference>
<comment type="catalytic activity">
    <reaction evidence="1">
        <text>ATP + protein L-histidine = ADP + protein N-phospho-L-histidine.</text>
        <dbReference type="EC" id="2.7.13.3"/>
    </reaction>
</comment>
<evidence type="ECO:0000256" key="3">
    <source>
        <dbReference type="ARBA" id="ARBA00022553"/>
    </source>
</evidence>
<evidence type="ECO:0000256" key="2">
    <source>
        <dbReference type="ARBA" id="ARBA00012438"/>
    </source>
</evidence>
<dbReference type="PROSITE" id="PS50924">
    <property type="entry name" value="MHYT"/>
    <property type="match status" value="1"/>
</dbReference>
<dbReference type="InterPro" id="IPR003594">
    <property type="entry name" value="HATPase_dom"/>
</dbReference>
<dbReference type="AlphaFoldDB" id="A0A1H4PW63"/>
<dbReference type="EMBL" id="FNSD01000001">
    <property type="protein sequence ID" value="SEC11639.1"/>
    <property type="molecule type" value="Genomic_DNA"/>
</dbReference>
<evidence type="ECO:0000313" key="13">
    <source>
        <dbReference type="EMBL" id="SEC11639.1"/>
    </source>
</evidence>
<keyword evidence="3" id="KW-0597">Phosphoprotein</keyword>
<evidence type="ECO:0000256" key="5">
    <source>
        <dbReference type="ARBA" id="ARBA00022741"/>
    </source>
</evidence>
<feature type="transmembrane region" description="Helical" evidence="9">
    <location>
        <begin position="213"/>
        <end position="233"/>
    </location>
</feature>
<evidence type="ECO:0000313" key="14">
    <source>
        <dbReference type="Proteomes" id="UP000182409"/>
    </source>
</evidence>
<dbReference type="PROSITE" id="PS50109">
    <property type="entry name" value="HIS_KIN"/>
    <property type="match status" value="1"/>
</dbReference>
<evidence type="ECO:0000256" key="10">
    <source>
        <dbReference type="SAM" id="MobiDB-lite"/>
    </source>
</evidence>
<keyword evidence="8" id="KW-0902">Two-component regulatory system</keyword>
<evidence type="ECO:0000259" key="11">
    <source>
        <dbReference type="PROSITE" id="PS50109"/>
    </source>
</evidence>
<dbReference type="InterPro" id="IPR003661">
    <property type="entry name" value="HisK_dim/P_dom"/>
</dbReference>
<feature type="domain" description="Histidine kinase" evidence="11">
    <location>
        <begin position="270"/>
        <end position="479"/>
    </location>
</feature>
<protein>
    <recommendedName>
        <fullName evidence="2">histidine kinase</fullName>
        <ecNumber evidence="2">2.7.13.3</ecNumber>
    </recommendedName>
</protein>
<dbReference type="SUPFAM" id="SSF47384">
    <property type="entry name" value="Homodimeric domain of signal transducing histidine kinase"/>
    <property type="match status" value="1"/>
</dbReference>
<feature type="compositionally biased region" description="Low complexity" evidence="10">
    <location>
        <begin position="479"/>
        <end position="492"/>
    </location>
</feature>
<dbReference type="InterPro" id="IPR004358">
    <property type="entry name" value="Sig_transdc_His_kin-like_C"/>
</dbReference>
<dbReference type="PRINTS" id="PR00344">
    <property type="entry name" value="BCTRLSENSOR"/>
</dbReference>
<keyword evidence="9" id="KW-0812">Transmembrane</keyword>
<evidence type="ECO:0000256" key="1">
    <source>
        <dbReference type="ARBA" id="ARBA00000085"/>
    </source>
</evidence>
<dbReference type="InterPro" id="IPR005467">
    <property type="entry name" value="His_kinase_dom"/>
</dbReference>
<feature type="transmembrane region" description="Helical" evidence="9">
    <location>
        <begin position="136"/>
        <end position="156"/>
    </location>
</feature>
<dbReference type="RefSeq" id="WP_074654511.1">
    <property type="nucleotide sequence ID" value="NZ_FNSD01000001.1"/>
</dbReference>
<dbReference type="Proteomes" id="UP000182409">
    <property type="component" value="Unassembled WGS sequence"/>
</dbReference>
<keyword evidence="9" id="KW-0472">Membrane</keyword>
<keyword evidence="6" id="KW-0418">Kinase</keyword>
<dbReference type="Gene3D" id="1.10.287.130">
    <property type="match status" value="1"/>
</dbReference>
<feature type="transmembrane region" description="Helical" evidence="9">
    <location>
        <begin position="69"/>
        <end position="94"/>
    </location>
</feature>
<dbReference type="EC" id="2.7.13.3" evidence="2"/>
<feature type="transmembrane region" description="Helical" evidence="9">
    <location>
        <begin position="6"/>
        <end position="25"/>
    </location>
</feature>
<dbReference type="SUPFAM" id="SSF55874">
    <property type="entry name" value="ATPase domain of HSP90 chaperone/DNA topoisomerase II/histidine kinase"/>
    <property type="match status" value="1"/>
</dbReference>
<dbReference type="Pfam" id="PF02518">
    <property type="entry name" value="HATPase_c"/>
    <property type="match status" value="1"/>
</dbReference>
<evidence type="ECO:0000256" key="9">
    <source>
        <dbReference type="PROSITE-ProRule" id="PRU00244"/>
    </source>
</evidence>
<keyword evidence="7" id="KW-0067">ATP-binding</keyword>
<proteinExistence type="predicted"/>
<evidence type="ECO:0000256" key="6">
    <source>
        <dbReference type="ARBA" id="ARBA00022777"/>
    </source>
</evidence>
<evidence type="ECO:0000256" key="4">
    <source>
        <dbReference type="ARBA" id="ARBA00022679"/>
    </source>
</evidence>
<dbReference type="CDD" id="cd00082">
    <property type="entry name" value="HisKA"/>
    <property type="match status" value="1"/>
</dbReference>
<gene>
    <name evidence="13" type="ORF">SAMN05443244_2694</name>
</gene>
<dbReference type="OrthoDB" id="9815750at2"/>
<evidence type="ECO:0000256" key="7">
    <source>
        <dbReference type="ARBA" id="ARBA00022840"/>
    </source>
</evidence>
<dbReference type="PANTHER" id="PTHR43065:SF46">
    <property type="entry name" value="C4-DICARBOXYLATE TRANSPORT SENSOR PROTEIN DCTB"/>
    <property type="match status" value="1"/>
</dbReference>
<reference evidence="13 14" key="1">
    <citation type="submission" date="2016-10" db="EMBL/GenBank/DDBJ databases">
        <authorList>
            <person name="de Groot N.N."/>
        </authorList>
    </citation>
    <scope>NUCLEOTIDE SEQUENCE [LARGE SCALE GENOMIC DNA]</scope>
    <source>
        <strain evidence="13 14">AB35.6</strain>
    </source>
</reference>
<evidence type="ECO:0000256" key="8">
    <source>
        <dbReference type="ARBA" id="ARBA00023012"/>
    </source>
</evidence>
<evidence type="ECO:0000259" key="12">
    <source>
        <dbReference type="PROSITE" id="PS50924"/>
    </source>
</evidence>
<organism evidence="13 14">
    <name type="scientific">Terriglobus roseus</name>
    <dbReference type="NCBI Taxonomy" id="392734"/>
    <lineage>
        <taxon>Bacteria</taxon>
        <taxon>Pseudomonadati</taxon>
        <taxon>Acidobacteriota</taxon>
        <taxon>Terriglobia</taxon>
        <taxon>Terriglobales</taxon>
        <taxon>Acidobacteriaceae</taxon>
        <taxon>Terriglobus</taxon>
    </lineage>
</organism>
<dbReference type="InterPro" id="IPR005330">
    <property type="entry name" value="MHYT_dom"/>
</dbReference>
<accession>A0A1H4PW63</accession>
<sequence length="498" mass="53435">MPGTFDTWTILFSFSIATLAGFVAFESIDHMRDSPRPAVWTFVSGAMLGLGIWSMHFVGMLAWQPPFPLYYTVLPTVLSVLVAILSSWLAMHITVSHQAGASQRNLIGGALLVGLGICTMHYLGMCALHFTQPVMWSWPGVGLSFLIAVLASLGAMAMMQRSQSEALSLARQTGASLVIGLAICGMHYTGMLAMMLPAGAVSIALPGSFSGPVLARIGVGNSLLFMACLLVVFQRDKVRLMRLANEARFALQEAARNSERLVTANKIAATISHEINNPLEAVTNLLYLAESGMIGDTERTYIQAAQTEIRRIAEITTHTLKFYRNGNSLVETKLPDLFESALVVFDKRLTQAGIKIEKHWASNAPAIVCRPGEIRQVFANLVSNAMDAMPNGGLLWVAVLPCEGGACVEVADSGTGIPEDARAHILEPFFTTKGLSGTGLGLALCAEIVQRHNGRLDFMSNTAPGRSGTKFTLFLPTRGATSETAETSSGSSQPARQS</sequence>
<dbReference type="GO" id="GO:0000155">
    <property type="term" value="F:phosphorelay sensor kinase activity"/>
    <property type="evidence" value="ECO:0007669"/>
    <property type="project" value="InterPro"/>
</dbReference>
<feature type="domain" description="MHYT" evidence="12">
    <location>
        <begin position="5"/>
        <end position="197"/>
    </location>
</feature>